<dbReference type="PANTHER" id="PTHR43774:SF1">
    <property type="entry name" value="PEPTIDE METHIONINE SULFOXIDE REDUCTASE MSRA 2"/>
    <property type="match status" value="1"/>
</dbReference>
<keyword evidence="2 6" id="KW-0560">Oxidoreductase</keyword>
<organism evidence="6 7">
    <name type="scientific">Mangrovivirga halotolerans</name>
    <dbReference type="NCBI Taxonomy" id="2993936"/>
    <lineage>
        <taxon>Bacteria</taxon>
        <taxon>Pseudomonadati</taxon>
        <taxon>Bacteroidota</taxon>
        <taxon>Cytophagia</taxon>
        <taxon>Cytophagales</taxon>
        <taxon>Mangrovivirgaceae</taxon>
        <taxon>Mangrovivirga</taxon>
    </lineage>
</organism>
<keyword evidence="7" id="KW-1185">Reference proteome</keyword>
<dbReference type="EC" id="1.8.4.11" evidence="1"/>
<dbReference type="InterPro" id="IPR002569">
    <property type="entry name" value="Met_Sox_Rdtase_MsrA_dom"/>
</dbReference>
<dbReference type="RefSeq" id="WP_266055463.1">
    <property type="nucleotide sequence ID" value="NZ_JAPFQN010000003.1"/>
</dbReference>
<feature type="domain" description="Peptide methionine sulphoxide reductase MsrA" evidence="5">
    <location>
        <begin position="7"/>
        <end position="142"/>
    </location>
</feature>
<evidence type="ECO:0000313" key="7">
    <source>
        <dbReference type="Proteomes" id="UP001209885"/>
    </source>
</evidence>
<proteinExistence type="predicted"/>
<dbReference type="PANTHER" id="PTHR43774">
    <property type="entry name" value="PEPTIDE METHIONINE SULFOXIDE REDUCTASE"/>
    <property type="match status" value="1"/>
</dbReference>
<protein>
    <recommendedName>
        <fullName evidence="1">peptide-methionine (S)-S-oxide reductase</fullName>
        <ecNumber evidence="1">1.8.4.11</ecNumber>
    </recommendedName>
</protein>
<dbReference type="EMBL" id="JAPFQN010000003">
    <property type="protein sequence ID" value="MCX2743092.1"/>
    <property type="molecule type" value="Genomic_DNA"/>
</dbReference>
<dbReference type="GO" id="GO:0008113">
    <property type="term" value="F:peptide-methionine (S)-S-oxide reductase activity"/>
    <property type="evidence" value="ECO:0007669"/>
    <property type="project" value="UniProtKB-EC"/>
</dbReference>
<evidence type="ECO:0000256" key="3">
    <source>
        <dbReference type="ARBA" id="ARBA00047806"/>
    </source>
</evidence>
<comment type="caution">
    <text evidence="6">The sequence shown here is derived from an EMBL/GenBank/DDBJ whole genome shotgun (WGS) entry which is preliminary data.</text>
</comment>
<evidence type="ECO:0000256" key="1">
    <source>
        <dbReference type="ARBA" id="ARBA00012502"/>
    </source>
</evidence>
<evidence type="ECO:0000256" key="4">
    <source>
        <dbReference type="ARBA" id="ARBA00048782"/>
    </source>
</evidence>
<dbReference type="InterPro" id="IPR036509">
    <property type="entry name" value="Met_Sox_Rdtase_MsrA_sf"/>
</dbReference>
<comment type="catalytic activity">
    <reaction evidence="4">
        <text>[thioredoxin]-disulfide + L-methionine + H2O = L-methionine (S)-S-oxide + [thioredoxin]-dithiol</text>
        <dbReference type="Rhea" id="RHEA:19993"/>
        <dbReference type="Rhea" id="RHEA-COMP:10698"/>
        <dbReference type="Rhea" id="RHEA-COMP:10700"/>
        <dbReference type="ChEBI" id="CHEBI:15377"/>
        <dbReference type="ChEBI" id="CHEBI:29950"/>
        <dbReference type="ChEBI" id="CHEBI:50058"/>
        <dbReference type="ChEBI" id="CHEBI:57844"/>
        <dbReference type="ChEBI" id="CHEBI:58772"/>
        <dbReference type="EC" id="1.8.4.11"/>
    </reaction>
</comment>
<gene>
    <name evidence="6" type="ORF">OO013_04405</name>
</gene>
<dbReference type="Pfam" id="PF01625">
    <property type="entry name" value="PMSR"/>
    <property type="match status" value="1"/>
</dbReference>
<accession>A0ABT3RPA5</accession>
<evidence type="ECO:0000259" key="5">
    <source>
        <dbReference type="Pfam" id="PF01625"/>
    </source>
</evidence>
<name>A0ABT3RPA5_9BACT</name>
<evidence type="ECO:0000313" key="6">
    <source>
        <dbReference type="EMBL" id="MCX2743092.1"/>
    </source>
</evidence>
<dbReference type="SUPFAM" id="SSF55068">
    <property type="entry name" value="Peptide methionine sulfoxide reductase"/>
    <property type="match status" value="1"/>
</dbReference>
<evidence type="ECO:0000256" key="2">
    <source>
        <dbReference type="ARBA" id="ARBA00023002"/>
    </source>
</evidence>
<dbReference type="Proteomes" id="UP001209885">
    <property type="component" value="Unassembled WGS sequence"/>
</dbReference>
<dbReference type="Gene3D" id="3.30.1060.10">
    <property type="entry name" value="Peptide methionine sulphoxide reductase MsrA"/>
    <property type="match status" value="1"/>
</dbReference>
<reference evidence="6 7" key="1">
    <citation type="submission" date="2022-11" db="EMBL/GenBank/DDBJ databases">
        <title>The characterization of three novel Bacteroidetes species and genomic analysis of their roles in tidal elemental geochemical cycles.</title>
        <authorList>
            <person name="Ma K."/>
        </authorList>
    </citation>
    <scope>NUCLEOTIDE SEQUENCE [LARGE SCALE GENOMIC DNA]</scope>
    <source>
        <strain evidence="6 7">M17</strain>
    </source>
</reference>
<comment type="catalytic activity">
    <reaction evidence="3">
        <text>L-methionyl-[protein] + [thioredoxin]-disulfide + H2O = L-methionyl-(S)-S-oxide-[protein] + [thioredoxin]-dithiol</text>
        <dbReference type="Rhea" id="RHEA:14217"/>
        <dbReference type="Rhea" id="RHEA-COMP:10698"/>
        <dbReference type="Rhea" id="RHEA-COMP:10700"/>
        <dbReference type="Rhea" id="RHEA-COMP:12313"/>
        <dbReference type="Rhea" id="RHEA-COMP:12315"/>
        <dbReference type="ChEBI" id="CHEBI:15377"/>
        <dbReference type="ChEBI" id="CHEBI:16044"/>
        <dbReference type="ChEBI" id="CHEBI:29950"/>
        <dbReference type="ChEBI" id="CHEBI:44120"/>
        <dbReference type="ChEBI" id="CHEBI:50058"/>
        <dbReference type="EC" id="1.8.4.11"/>
    </reaction>
</comment>
<sequence length="173" mass="20135">MKNKIKIGLGGGCHWCTEGIFRSIKGIDNVQQGWISGEPPYHEFSEGIIFEFDQNIIPLNTVLEIHLLTHSSTSSHTLRTKYRSAIYIFKDSHYEPVAAGLRQLSINLNKDFITKIIKFKKFKLNKEEQLNYFFTRPQAPFCKTYIIPKLQMLLSSHRHFMDSKSLKIIEDEK</sequence>